<feature type="compositionally biased region" description="Basic residues" evidence="6">
    <location>
        <begin position="250"/>
        <end position="260"/>
    </location>
</feature>
<evidence type="ECO:0000256" key="3">
    <source>
        <dbReference type="ARBA" id="ARBA00023163"/>
    </source>
</evidence>
<dbReference type="InterPro" id="IPR017956">
    <property type="entry name" value="AT_hook_DNA-bd_motif"/>
</dbReference>
<keyword evidence="10" id="KW-1185">Reference proteome</keyword>
<feature type="domain" description="Zinc-finger" evidence="7">
    <location>
        <begin position="77"/>
        <end position="174"/>
    </location>
</feature>
<reference evidence="9" key="4">
    <citation type="submission" date="2024-02" db="EMBL/GenBank/DDBJ databases">
        <title>Comparative genomics of Cryptococcus and Kwoniella reveals pathogenesis evolution and contrasting modes of karyotype evolution via chromosome fusion or intercentromeric recombination.</title>
        <authorList>
            <person name="Coelho M.A."/>
            <person name="David-Palma M."/>
            <person name="Shea T."/>
            <person name="Bowers K."/>
            <person name="McGinley-Smith S."/>
            <person name="Mohammad A.W."/>
            <person name="Gnirke A."/>
            <person name="Yurkov A.M."/>
            <person name="Nowrousian M."/>
            <person name="Sun S."/>
            <person name="Cuomo C.A."/>
            <person name="Heitman J."/>
        </authorList>
    </citation>
    <scope>NUCLEOTIDE SEQUENCE</scope>
    <source>
        <strain evidence="9">CBS 10737</strain>
    </source>
</reference>
<dbReference type="EMBL" id="KI894011">
    <property type="protein sequence ID" value="OCF49790.1"/>
    <property type="molecule type" value="Genomic_DNA"/>
</dbReference>
<feature type="coiled-coil region" evidence="5">
    <location>
        <begin position="662"/>
        <end position="692"/>
    </location>
</feature>
<feature type="compositionally biased region" description="Basic and acidic residues" evidence="6">
    <location>
        <begin position="32"/>
        <end position="51"/>
    </location>
</feature>
<keyword evidence="4" id="KW-0539">Nucleus</keyword>
<feature type="compositionally biased region" description="Basic residues" evidence="6">
    <location>
        <begin position="277"/>
        <end position="286"/>
    </location>
</feature>
<dbReference type="InterPro" id="IPR018866">
    <property type="entry name" value="Znf-4CXXC_R1"/>
</dbReference>
<feature type="region of interest" description="Disordered" evidence="6">
    <location>
        <begin position="21"/>
        <end position="74"/>
    </location>
</feature>
<dbReference type="GO" id="GO:0003677">
    <property type="term" value="F:DNA binding"/>
    <property type="evidence" value="ECO:0007669"/>
    <property type="project" value="InterPro"/>
</dbReference>
<evidence type="ECO:0000313" key="9">
    <source>
        <dbReference type="EMBL" id="WWC70160.1"/>
    </source>
</evidence>
<evidence type="ECO:0000256" key="2">
    <source>
        <dbReference type="ARBA" id="ARBA00023015"/>
    </source>
</evidence>
<dbReference type="Pfam" id="PF02178">
    <property type="entry name" value="AT_hook"/>
    <property type="match status" value="5"/>
</dbReference>
<dbReference type="OrthoDB" id="298344at2759"/>
<organism evidence="8">
    <name type="scientific">Kwoniella pini CBS 10737</name>
    <dbReference type="NCBI Taxonomy" id="1296096"/>
    <lineage>
        <taxon>Eukaryota</taxon>
        <taxon>Fungi</taxon>
        <taxon>Dikarya</taxon>
        <taxon>Basidiomycota</taxon>
        <taxon>Agaricomycotina</taxon>
        <taxon>Tremellomycetes</taxon>
        <taxon>Tremellales</taxon>
        <taxon>Cryptococcaceae</taxon>
        <taxon>Kwoniella</taxon>
    </lineage>
</organism>
<reference evidence="9" key="2">
    <citation type="submission" date="2013-07" db="EMBL/GenBank/DDBJ databases">
        <authorList>
            <consortium name="The Broad Institute Genome Sequencing Platform"/>
            <person name="Cuomo C."/>
            <person name="Litvintseva A."/>
            <person name="Chen Y."/>
            <person name="Heitman J."/>
            <person name="Sun S."/>
            <person name="Springer D."/>
            <person name="Dromer F."/>
            <person name="Young S.K."/>
            <person name="Zeng Q."/>
            <person name="Gargeya S."/>
            <person name="Fitzgerald M."/>
            <person name="Abouelleil A."/>
            <person name="Alvarado L."/>
            <person name="Berlin A.M."/>
            <person name="Chapman S.B."/>
            <person name="Dewar J."/>
            <person name="Goldberg J."/>
            <person name="Griggs A."/>
            <person name="Gujja S."/>
            <person name="Hansen M."/>
            <person name="Howarth C."/>
            <person name="Imamovic A."/>
            <person name="Larimer J."/>
            <person name="McCowan C."/>
            <person name="Murphy C."/>
            <person name="Pearson M."/>
            <person name="Priest M."/>
            <person name="Roberts A."/>
            <person name="Saif S."/>
            <person name="Shea T."/>
            <person name="Sykes S."/>
            <person name="Wortman J."/>
            <person name="Nusbaum C."/>
            <person name="Birren B."/>
        </authorList>
    </citation>
    <scope>NUCLEOTIDE SEQUENCE</scope>
    <source>
        <strain evidence="9">CBS 10737</strain>
    </source>
</reference>
<evidence type="ECO:0000313" key="8">
    <source>
        <dbReference type="EMBL" id="OCF49790.1"/>
    </source>
</evidence>
<comment type="subcellular location">
    <subcellularLocation>
        <location evidence="1">Nucleus</location>
    </subcellularLocation>
</comment>
<feature type="region of interest" description="Disordered" evidence="6">
    <location>
        <begin position="877"/>
        <end position="899"/>
    </location>
</feature>
<dbReference type="STRING" id="1296096.A0A1B9I2K8"/>
<dbReference type="EMBL" id="CP144523">
    <property type="protein sequence ID" value="WWC70160.1"/>
    <property type="molecule type" value="Genomic_DNA"/>
</dbReference>
<evidence type="ECO:0000259" key="7">
    <source>
        <dbReference type="Pfam" id="PF10497"/>
    </source>
</evidence>
<reference evidence="8" key="1">
    <citation type="submission" date="2013-07" db="EMBL/GenBank/DDBJ databases">
        <title>The Genome Sequence of Cryptococcus pinus CBS10737.</title>
        <authorList>
            <consortium name="The Broad Institute Genome Sequencing Platform"/>
            <person name="Cuomo C."/>
            <person name="Litvintseva A."/>
            <person name="Chen Y."/>
            <person name="Heitman J."/>
            <person name="Sun S."/>
            <person name="Springer D."/>
            <person name="Dromer F."/>
            <person name="Young S.K."/>
            <person name="Zeng Q."/>
            <person name="Gargeya S."/>
            <person name="Fitzgerald M."/>
            <person name="Abouelleil A."/>
            <person name="Alvarado L."/>
            <person name="Berlin A.M."/>
            <person name="Chapman S.B."/>
            <person name="Dewar J."/>
            <person name="Goldberg J."/>
            <person name="Griggs A."/>
            <person name="Gujja S."/>
            <person name="Hansen M."/>
            <person name="Howarth C."/>
            <person name="Imamovic A."/>
            <person name="Larimer J."/>
            <person name="McCowan C."/>
            <person name="Murphy C."/>
            <person name="Pearson M."/>
            <person name="Priest M."/>
            <person name="Roberts A."/>
            <person name="Saif S."/>
            <person name="Shea T."/>
            <person name="Sykes S."/>
            <person name="Wortman J."/>
            <person name="Nusbaum C."/>
            <person name="Birren B."/>
        </authorList>
    </citation>
    <scope>NUCLEOTIDE SEQUENCE [LARGE SCALE GENOMIC DNA]</scope>
    <source>
        <strain evidence="8">CBS 10737</strain>
    </source>
</reference>
<dbReference type="GO" id="GO:0005634">
    <property type="term" value="C:nucleus"/>
    <property type="evidence" value="ECO:0007669"/>
    <property type="project" value="UniProtKB-SubCell"/>
</dbReference>
<feature type="region of interest" description="Disordered" evidence="6">
    <location>
        <begin position="165"/>
        <end position="217"/>
    </location>
</feature>
<dbReference type="SMART" id="SM00384">
    <property type="entry name" value="AT_hook"/>
    <property type="match status" value="5"/>
</dbReference>
<dbReference type="AlphaFoldDB" id="A0A1B9I2K8"/>
<name>A0A1B9I2K8_9TREE</name>
<sequence>MIASPSIPSSSIHPLLFTTSSTSDISTIPTDDQDKTQLIDGAEKGKKRESESDISNSQQTKKARQSLGDSSESGKKDKRIYCHICRRICEPNRYLRCTQAKGNAQKQCHLSYCDRDLTVRYGIPSDRLSSIRGDESMKQDYSWKCPCCKDDCQSSNCRKKKGLDPIGNLSKAKKTSELGGKTLQTNGHLATPSTSISPSKDRSPTKSESNAVMDTSLIDVQAHQVKKKRGRPSKVHAGIELGLTEVQIPKPKKKRGRPSKVHANLDPTLPAVETSTPKKKRGRPSKAGKEITEEQNHKSEEQNHKSEEQNHKSEEQNHKSSSSSDLSAITPEQPVQPKKRGRPSLASSQKIATPNGRKRGRPPKVNDGLMAGFAPSTPKFWKLKAESTNTPKSAISVKMKANGEPKKKTGPKPKSTPIVEITKTNKKSTQQDGKSTPKRGRPAAKDGEKIVKPKPDIIPEPPVYQKVDTKLGREEAEQRIMLREYLFRFRSVLSFPERALPPLDDFERPLTESSVRLFAGAMLDVIKEELQNSEDEELNSTLFNVREELRYYADLARFQAIYNLLSEPLNLRPPPLVIDQRAEANESALRAILDLDENQPPPAWAAEYTAGPSRRTGASRIPPPPEVIRMLLALADRTLSTPKIRGDMESSVPDIDVRKKHASAVKSEVATMETKKKKLQEARLKCKTAKETNAIKEEYSKDKKEHAMRLAMIDVNLEAQLARRALRHEALGQDLDGRIYYLLAPRVIEEEGRPPSGWASSLLVWGKGVEGKSESSGLPVSVERWSHFGKAKELQLLIKWIEWKFQKHLESIKPSNLKTPKKIPTTPLENMLDSATITPGSNMKQQTLIEEVIPSSAKESSSTDPLHTPLSTEAEALTPDASSTSSGLTPPPISNKDGLLELVKPKDYLPSRDTIEENGKNLVSKLQFVLKWLEVLEWQGYGEIA</sequence>
<accession>A0A1B9I2K8</accession>
<dbReference type="Proteomes" id="UP000094020">
    <property type="component" value="Chromosome 5"/>
</dbReference>
<feature type="compositionally biased region" description="Low complexity" evidence="6">
    <location>
        <begin position="21"/>
        <end position="30"/>
    </location>
</feature>
<keyword evidence="3" id="KW-0804">Transcription</keyword>
<dbReference type="PRINTS" id="PR00929">
    <property type="entry name" value="ATHOOK"/>
</dbReference>
<keyword evidence="5" id="KW-0175">Coiled coil</keyword>
<reference evidence="8" key="3">
    <citation type="submission" date="2016-07" db="EMBL/GenBank/DDBJ databases">
        <title>Evolution of pathogenesis and genome organization in the Tremellales.</title>
        <authorList>
            <person name="Cuomo C."/>
            <person name="Litvintseva A."/>
            <person name="Heitman J."/>
            <person name="Chen Y."/>
            <person name="Sun S."/>
            <person name="Springer D."/>
            <person name="Dromer F."/>
            <person name="Young S."/>
            <person name="Zeng Q."/>
            <person name="Chapman S."/>
            <person name="Gujja S."/>
            <person name="Saif S."/>
            <person name="Birren B."/>
        </authorList>
    </citation>
    <scope>NUCLEOTIDE SEQUENCE</scope>
    <source>
        <strain evidence="8">CBS 10737</strain>
    </source>
</reference>
<feature type="compositionally biased region" description="Basic and acidic residues" evidence="6">
    <location>
        <begin position="443"/>
        <end position="457"/>
    </location>
</feature>
<evidence type="ECO:0000256" key="4">
    <source>
        <dbReference type="ARBA" id="ARBA00023242"/>
    </source>
</evidence>
<evidence type="ECO:0000256" key="6">
    <source>
        <dbReference type="SAM" id="MobiDB-lite"/>
    </source>
</evidence>
<feature type="compositionally biased region" description="Basic and acidic residues" evidence="6">
    <location>
        <begin position="287"/>
        <end position="318"/>
    </location>
</feature>
<gene>
    <name evidence="8" type="ORF">I206_04316</name>
    <name evidence="9" type="ORF">I206_104108</name>
</gene>
<evidence type="ECO:0000256" key="1">
    <source>
        <dbReference type="ARBA" id="ARBA00004123"/>
    </source>
</evidence>
<dbReference type="RefSeq" id="XP_019011009.1">
    <property type="nucleotide sequence ID" value="XM_019156051.1"/>
</dbReference>
<proteinExistence type="predicted"/>
<evidence type="ECO:0000313" key="10">
    <source>
        <dbReference type="Proteomes" id="UP000094020"/>
    </source>
</evidence>
<feature type="compositionally biased region" description="Polar residues" evidence="6">
    <location>
        <begin position="182"/>
        <end position="198"/>
    </location>
</feature>
<feature type="region of interest" description="Disordered" evidence="6">
    <location>
        <begin position="246"/>
        <end position="462"/>
    </location>
</feature>
<keyword evidence="2" id="KW-0805">Transcription regulation</keyword>
<evidence type="ECO:0000256" key="5">
    <source>
        <dbReference type="SAM" id="Coils"/>
    </source>
</evidence>
<dbReference type="Pfam" id="PF10497">
    <property type="entry name" value="zf-4CXXC_R1"/>
    <property type="match status" value="1"/>
</dbReference>
<protein>
    <recommendedName>
        <fullName evidence="7">Zinc-finger domain-containing protein</fullName>
    </recommendedName>
</protein>
<dbReference type="KEGG" id="kpin:30172685"/>
<dbReference type="GeneID" id="30172685"/>